<dbReference type="eggNOG" id="KOG1134">
    <property type="taxonomic scope" value="Eukaryota"/>
</dbReference>
<reference evidence="3 4" key="1">
    <citation type="journal article" date="2004" name="Nature">
        <title>Genome sequence of the ultrasmall unicellular red alga Cyanidioschyzon merolae 10D.</title>
        <authorList>
            <person name="Matsuzaki M."/>
            <person name="Misumi O."/>
            <person name="Shin-i T."/>
            <person name="Maruyama S."/>
            <person name="Takahara M."/>
            <person name="Miyagishima S."/>
            <person name="Mori T."/>
            <person name="Nishida K."/>
            <person name="Yagisawa F."/>
            <person name="Nishida K."/>
            <person name="Yoshida Y."/>
            <person name="Nishimura Y."/>
            <person name="Nakao S."/>
            <person name="Kobayashi T."/>
            <person name="Momoyama Y."/>
            <person name="Higashiyama T."/>
            <person name="Minoda A."/>
            <person name="Sano M."/>
            <person name="Nomoto H."/>
            <person name="Oishi K."/>
            <person name="Hayashi H."/>
            <person name="Ohta F."/>
            <person name="Nishizaka S."/>
            <person name="Haga S."/>
            <person name="Miura S."/>
            <person name="Morishita T."/>
            <person name="Kabeya Y."/>
            <person name="Terasawa K."/>
            <person name="Suzuki Y."/>
            <person name="Ishii Y."/>
            <person name="Asakawa S."/>
            <person name="Takano H."/>
            <person name="Ohta N."/>
            <person name="Kuroiwa H."/>
            <person name="Tanaka K."/>
            <person name="Shimizu N."/>
            <person name="Sugano S."/>
            <person name="Sato N."/>
            <person name="Nozaki H."/>
            <person name="Ogasawara N."/>
            <person name="Kohara Y."/>
            <person name="Kuroiwa T."/>
        </authorList>
    </citation>
    <scope>NUCLEOTIDE SEQUENCE [LARGE SCALE GENOMIC DNA]</scope>
    <source>
        <strain evidence="3 4">10D</strain>
    </source>
</reference>
<dbReference type="HOGENOM" id="CLU_315319_0_0_1"/>
<protein>
    <recommendedName>
        <fullName evidence="2">CSC1/OSCA1-like 7TM region domain-containing protein</fullName>
    </recommendedName>
</protein>
<feature type="transmembrane region" description="Helical" evidence="1">
    <location>
        <begin position="876"/>
        <end position="895"/>
    </location>
</feature>
<evidence type="ECO:0000313" key="3">
    <source>
        <dbReference type="EMBL" id="BAM80923.1"/>
    </source>
</evidence>
<keyword evidence="1" id="KW-0812">Transmembrane</keyword>
<gene>
    <name evidence="3" type="ORF">CYME_CMM028C</name>
</gene>
<proteinExistence type="predicted"/>
<name>M1VII7_CYAM1</name>
<feature type="transmembrane region" description="Helical" evidence="1">
    <location>
        <begin position="18"/>
        <end position="41"/>
    </location>
</feature>
<feature type="transmembrane region" description="Helical" evidence="1">
    <location>
        <begin position="736"/>
        <end position="756"/>
    </location>
</feature>
<dbReference type="Gramene" id="CMM028CT">
    <property type="protein sequence ID" value="CMM028CT"/>
    <property type="gene ID" value="CMM028C"/>
</dbReference>
<dbReference type="Proteomes" id="UP000007014">
    <property type="component" value="Chromosome 13"/>
</dbReference>
<evidence type="ECO:0000259" key="2">
    <source>
        <dbReference type="Pfam" id="PF02714"/>
    </source>
</evidence>
<dbReference type="RefSeq" id="XP_005536959.1">
    <property type="nucleotide sequence ID" value="XM_005536902.1"/>
</dbReference>
<organism evidence="3 4">
    <name type="scientific">Cyanidioschyzon merolae (strain NIES-3377 / 10D)</name>
    <name type="common">Unicellular red alga</name>
    <dbReference type="NCBI Taxonomy" id="280699"/>
    <lineage>
        <taxon>Eukaryota</taxon>
        <taxon>Rhodophyta</taxon>
        <taxon>Bangiophyceae</taxon>
        <taxon>Cyanidiales</taxon>
        <taxon>Cyanidiaceae</taxon>
        <taxon>Cyanidioschyzon</taxon>
    </lineage>
</organism>
<feature type="domain" description="CSC1/OSCA1-like 7TM region" evidence="2">
    <location>
        <begin position="634"/>
        <end position="843"/>
    </location>
</feature>
<dbReference type="EMBL" id="AP006495">
    <property type="protein sequence ID" value="BAM80923.1"/>
    <property type="molecule type" value="Genomic_DNA"/>
</dbReference>
<keyword evidence="1" id="KW-0472">Membrane</keyword>
<keyword evidence="4" id="KW-1185">Reference proteome</keyword>
<keyword evidence="1" id="KW-1133">Transmembrane helix</keyword>
<feature type="transmembrane region" description="Helical" evidence="1">
    <location>
        <begin position="851"/>
        <end position="870"/>
    </location>
</feature>
<dbReference type="KEGG" id="cme:CYME_CMM028C"/>
<feature type="transmembrane region" description="Helical" evidence="1">
    <location>
        <begin position="639"/>
        <end position="661"/>
    </location>
</feature>
<dbReference type="Pfam" id="PF02714">
    <property type="entry name" value="RSN1_7TM"/>
    <property type="match status" value="1"/>
</dbReference>
<dbReference type="PANTHER" id="PTHR13018:SF5">
    <property type="entry name" value="RE44586P"/>
    <property type="match status" value="1"/>
</dbReference>
<evidence type="ECO:0000256" key="1">
    <source>
        <dbReference type="SAM" id="Phobius"/>
    </source>
</evidence>
<reference evidence="3 4" key="2">
    <citation type="journal article" date="2007" name="BMC Biol.">
        <title>A 100%-complete sequence reveals unusually simple genomic features in the hot-spring red alga Cyanidioschyzon merolae.</title>
        <authorList>
            <person name="Nozaki H."/>
            <person name="Takano H."/>
            <person name="Misumi O."/>
            <person name="Terasawa K."/>
            <person name="Matsuzaki M."/>
            <person name="Maruyama S."/>
            <person name="Nishida K."/>
            <person name="Yagisawa F."/>
            <person name="Yoshida Y."/>
            <person name="Fujiwara T."/>
            <person name="Takio S."/>
            <person name="Tamura K."/>
            <person name="Chung S.J."/>
            <person name="Nakamura S."/>
            <person name="Kuroiwa H."/>
            <person name="Tanaka K."/>
            <person name="Sato N."/>
            <person name="Kuroiwa T."/>
        </authorList>
    </citation>
    <scope>NUCLEOTIDE SEQUENCE [LARGE SCALE GENOMIC DNA]</scope>
    <source>
        <strain evidence="3 4">10D</strain>
    </source>
</reference>
<feature type="transmembrane region" description="Helical" evidence="1">
    <location>
        <begin position="129"/>
        <end position="155"/>
    </location>
</feature>
<sequence length="927" mass="104264">MEDPKIVEGLVITGNVGWIIRINLITAGLNLLLFAAVGNPASHLTPEQRRILINFQRIVAEDADDTIDDALAGAPARVQQTLTGVPVEQLKKDVPSTIITAAAAAATPTVSSRSPAADISLERNLYMSFVWIALLLAGVLSLYGLVVQLPLMLWFTRSTSSASGWRTWWERMHTAYTLSAGFESGARAAVLMQLPVWMACVTTIVLWRLALSPTMRHDSVGAVESPADERSTPPDAASHLPARYDSLARTSSMEAGQASRRKQRPLYLLLGGWPRQGWDAARIEAALYRRYPQLSIQKVELIYRGQLVAAERQRRRRYLQAFYEYLASLPSEEIHIPLGLRLWTTSPSAQLEQRELWRQAELARLAQQLAQLDQHDDDDDGRTAGSEHAERFTGWILVAFREPWWFHQCLVDCERHRRQRRLLPRLMSACRRLCASVDDAFQQPLVADSATSGLQLREAIPTRDASSNENVNEAFFRPLHAEAVESLSDVQWSHLGIPAWERWLREVVLNVLFALGLLFLSSPVAILSVLQVLASATTNAPLSSLQAFTAPNASRWCLFWRQSSDHQHGPVGSVVGNPHIRGIDMLSCFKTLSRRFEMHGAIQHVLRASSPWSKQIRRTLIRIDEATGMRTGRSSWPTAFVFSYLPVGLLMLINSAVPWMLRQLAKHESHMTRSAEEASILRKSIAYYLLNTLVLPSLAINTAAEVVLLAYRRAASGKTPQRVLQVVERIFRGDNAFFYTNFLIQLALTGNSLALLHPMHWLRFLWRRQHAYTPLVLAQAGQAAPFDYPYAYAQVIKVLAIGFFLGPFVPFLWLFIGLYLVTKYFTDRYNLSKVHPPHPTDTRMARTATNAGAVVLTTAIVLLVLLSWIYGNTGLLLVLLLSVAYLWGLLLELRWHPDRLVGFTHRIRQRFVLFGTYALQLVRAAPP</sequence>
<feature type="transmembrane region" description="Helical" evidence="1">
    <location>
        <begin position="507"/>
        <end position="534"/>
    </location>
</feature>
<evidence type="ECO:0000313" key="4">
    <source>
        <dbReference type="Proteomes" id="UP000007014"/>
    </source>
</evidence>
<dbReference type="GO" id="GO:0005886">
    <property type="term" value="C:plasma membrane"/>
    <property type="evidence" value="ECO:0007669"/>
    <property type="project" value="TreeGrafter"/>
</dbReference>
<dbReference type="InterPro" id="IPR045122">
    <property type="entry name" value="Csc1-like"/>
</dbReference>
<dbReference type="GO" id="GO:0005227">
    <property type="term" value="F:calcium-activated cation channel activity"/>
    <property type="evidence" value="ECO:0007669"/>
    <property type="project" value="InterPro"/>
</dbReference>
<dbReference type="InterPro" id="IPR003864">
    <property type="entry name" value="CSC1/OSCA1-like_7TM"/>
</dbReference>
<dbReference type="PANTHER" id="PTHR13018">
    <property type="entry name" value="PROBABLE MEMBRANE PROTEIN DUF221-RELATED"/>
    <property type="match status" value="1"/>
</dbReference>
<feature type="transmembrane region" description="Helical" evidence="1">
    <location>
        <begin position="798"/>
        <end position="821"/>
    </location>
</feature>
<accession>M1VII7</accession>
<dbReference type="GeneID" id="16995032"/>
<dbReference type="AlphaFoldDB" id="M1VII7"/>
<dbReference type="OrthoDB" id="1689567at2759"/>